<protein>
    <submittedName>
        <fullName evidence="1">Uncharacterized protein</fullName>
    </submittedName>
</protein>
<dbReference type="RefSeq" id="WP_345437522.1">
    <property type="nucleotide sequence ID" value="NZ_BAABHK010000014.1"/>
</dbReference>
<reference evidence="2" key="1">
    <citation type="journal article" date="2019" name="Int. J. Syst. Evol. Microbiol.">
        <title>The Global Catalogue of Microorganisms (GCM) 10K type strain sequencing project: providing services to taxonomists for standard genome sequencing and annotation.</title>
        <authorList>
            <consortium name="The Broad Institute Genomics Platform"/>
            <consortium name="The Broad Institute Genome Sequencing Center for Infectious Disease"/>
            <person name="Wu L."/>
            <person name="Ma J."/>
        </authorList>
    </citation>
    <scope>NUCLEOTIDE SEQUENCE [LARGE SCALE GENOMIC DNA]</scope>
    <source>
        <strain evidence="2">JCM 17939</strain>
    </source>
</reference>
<comment type="caution">
    <text evidence="1">The sequence shown here is derived from an EMBL/GenBank/DDBJ whole genome shotgun (WGS) entry which is preliminary data.</text>
</comment>
<accession>A0ABP8UM52</accession>
<evidence type="ECO:0000313" key="2">
    <source>
        <dbReference type="Proteomes" id="UP001501442"/>
    </source>
</evidence>
<gene>
    <name evidence="1" type="ORF">GCM10023196_076490</name>
</gene>
<keyword evidence="2" id="KW-1185">Reference proteome</keyword>
<evidence type="ECO:0000313" key="1">
    <source>
        <dbReference type="EMBL" id="GAA4634550.1"/>
    </source>
</evidence>
<name>A0ABP8UM52_9ACTN</name>
<dbReference type="Proteomes" id="UP001501442">
    <property type="component" value="Unassembled WGS sequence"/>
</dbReference>
<organism evidence="1 2">
    <name type="scientific">Actinoallomurus vinaceus</name>
    <dbReference type="NCBI Taxonomy" id="1080074"/>
    <lineage>
        <taxon>Bacteria</taxon>
        <taxon>Bacillati</taxon>
        <taxon>Actinomycetota</taxon>
        <taxon>Actinomycetes</taxon>
        <taxon>Streptosporangiales</taxon>
        <taxon>Thermomonosporaceae</taxon>
        <taxon>Actinoallomurus</taxon>
    </lineage>
</organism>
<sequence>MVEPDEAARTPELAVLSALAHGGRPDGGKTLESLVDAYGALDPDHRALYHDVVAAVLPQAARLYLETLMKLKNYEYQSDFARRYFGDGKAEGRAEGEVKGAAKIILMVLSGRGICVSPEVRDRITGCRDLGQLEAWAQRAGVVSTAAELFD</sequence>
<dbReference type="EMBL" id="BAABHK010000014">
    <property type="protein sequence ID" value="GAA4634550.1"/>
    <property type="molecule type" value="Genomic_DNA"/>
</dbReference>
<proteinExistence type="predicted"/>